<gene>
    <name evidence="2" type="ORF">GCM10020369_12110</name>
</gene>
<feature type="transmembrane region" description="Helical" evidence="1">
    <location>
        <begin position="213"/>
        <end position="231"/>
    </location>
</feature>
<evidence type="ECO:0000313" key="2">
    <source>
        <dbReference type="EMBL" id="GAA3384012.1"/>
    </source>
</evidence>
<keyword evidence="1" id="KW-0812">Transmembrane</keyword>
<keyword evidence="1" id="KW-0472">Membrane</keyword>
<comment type="caution">
    <text evidence="2">The sequence shown here is derived from an EMBL/GenBank/DDBJ whole genome shotgun (WGS) entry which is preliminary data.</text>
</comment>
<evidence type="ECO:0000256" key="1">
    <source>
        <dbReference type="SAM" id="Phobius"/>
    </source>
</evidence>
<feature type="transmembrane region" description="Helical" evidence="1">
    <location>
        <begin position="94"/>
        <end position="116"/>
    </location>
</feature>
<evidence type="ECO:0000313" key="3">
    <source>
        <dbReference type="Proteomes" id="UP001501676"/>
    </source>
</evidence>
<reference evidence="3" key="1">
    <citation type="journal article" date="2019" name="Int. J. Syst. Evol. Microbiol.">
        <title>The Global Catalogue of Microorganisms (GCM) 10K type strain sequencing project: providing services to taxonomists for standard genome sequencing and annotation.</title>
        <authorList>
            <consortium name="The Broad Institute Genomics Platform"/>
            <consortium name="The Broad Institute Genome Sequencing Center for Infectious Disease"/>
            <person name="Wu L."/>
            <person name="Ma J."/>
        </authorList>
    </citation>
    <scope>NUCLEOTIDE SEQUENCE [LARGE SCALE GENOMIC DNA]</scope>
    <source>
        <strain evidence="3">JCM 9458</strain>
    </source>
</reference>
<proteinExistence type="predicted"/>
<evidence type="ECO:0008006" key="4">
    <source>
        <dbReference type="Google" id="ProtNLM"/>
    </source>
</evidence>
<organism evidence="2 3">
    <name type="scientific">Cryptosporangium minutisporangium</name>
    <dbReference type="NCBI Taxonomy" id="113569"/>
    <lineage>
        <taxon>Bacteria</taxon>
        <taxon>Bacillati</taxon>
        <taxon>Actinomycetota</taxon>
        <taxon>Actinomycetes</taxon>
        <taxon>Cryptosporangiales</taxon>
        <taxon>Cryptosporangiaceae</taxon>
        <taxon>Cryptosporangium</taxon>
    </lineage>
</organism>
<dbReference type="RefSeq" id="WP_345726964.1">
    <property type="nucleotide sequence ID" value="NZ_BAAAYN010000006.1"/>
</dbReference>
<feature type="transmembrane region" description="Helical" evidence="1">
    <location>
        <begin position="122"/>
        <end position="144"/>
    </location>
</feature>
<feature type="transmembrane region" description="Helical" evidence="1">
    <location>
        <begin position="151"/>
        <end position="172"/>
    </location>
</feature>
<protein>
    <recommendedName>
        <fullName evidence="4">ABC transporter permease</fullName>
    </recommendedName>
</protein>
<keyword evidence="3" id="KW-1185">Reference proteome</keyword>
<dbReference type="Proteomes" id="UP001501676">
    <property type="component" value="Unassembled WGS sequence"/>
</dbReference>
<sequence>MTGRILRLELRRSAAVGIGALSLLVGGGLLLSFPEGFAGRWMQLAVFARSLLLVTWPLALAGGAWLGRREARSRVGELFASTPRPRAQRILPTAAALAITVVVAYLLVFVSGIPWVVPTAAYFPAGTLLVAGVGAVAMVTAAWLGLAAGRALPWLVTAPALAVVGVAVAGLLPDWLSVDAEINGGEAPKALLLSPVYSGGADDFEVLLPRVSLIQTLWLVAVAVTGLLLFAAVRRRSLVLATLPAVLAAAVALPLLPSGGYPAAAKVDPDAVALVCDDDGPQVCVTRVHAATLPDIVGPGRQVLGLLAAKLPDAPTRAVESWRGPQEPAVRHSRDTILFYPPSITSAGRAEPDDYLRTYLAEAAWRQECTERSGPVEPDLGRAVAAAWLTGQPPASQDWWSDDDRTRANALYRTLTALPPAEQRRRMSAAREAALDCRDDALLPILSGAR</sequence>
<keyword evidence="1" id="KW-1133">Transmembrane helix</keyword>
<accession>A0ABP6SSS3</accession>
<feature type="transmembrane region" description="Helical" evidence="1">
    <location>
        <begin position="46"/>
        <end position="66"/>
    </location>
</feature>
<name>A0ABP6SSS3_9ACTN</name>
<dbReference type="EMBL" id="BAAAYN010000006">
    <property type="protein sequence ID" value="GAA3384012.1"/>
    <property type="molecule type" value="Genomic_DNA"/>
</dbReference>
<feature type="transmembrane region" description="Helical" evidence="1">
    <location>
        <begin position="12"/>
        <end position="34"/>
    </location>
</feature>
<feature type="transmembrane region" description="Helical" evidence="1">
    <location>
        <begin position="238"/>
        <end position="256"/>
    </location>
</feature>